<protein>
    <submittedName>
        <fullName evidence="2">NAD(P)H dehydrogenase (Quinone)</fullName>
        <ecNumber evidence="2">1.6.5.2</ecNumber>
    </submittedName>
</protein>
<dbReference type="Gene3D" id="3.40.50.720">
    <property type="entry name" value="NAD(P)-binding Rossmann-like Domain"/>
    <property type="match status" value="1"/>
</dbReference>
<dbReference type="InterPro" id="IPR036291">
    <property type="entry name" value="NAD(P)-bd_dom_sf"/>
</dbReference>
<evidence type="ECO:0000259" key="1">
    <source>
        <dbReference type="Pfam" id="PF05368"/>
    </source>
</evidence>
<proteinExistence type="predicted"/>
<comment type="caution">
    <text evidence="2">The sequence shown here is derived from an EMBL/GenBank/DDBJ whole genome shotgun (WGS) entry which is preliminary data.</text>
</comment>
<evidence type="ECO:0000313" key="2">
    <source>
        <dbReference type="EMBL" id="MDT3402369.1"/>
    </source>
</evidence>
<dbReference type="GO" id="GO:0003955">
    <property type="term" value="F:NAD(P)H dehydrogenase (quinone) activity"/>
    <property type="evidence" value="ECO:0007669"/>
    <property type="project" value="UniProtKB-EC"/>
</dbReference>
<evidence type="ECO:0000313" key="3">
    <source>
        <dbReference type="Proteomes" id="UP001258315"/>
    </source>
</evidence>
<accession>A0ABU3GRG3</accession>
<reference evidence="3" key="1">
    <citation type="submission" date="2023-07" db="EMBL/GenBank/DDBJ databases">
        <title>Functional and genomic diversity of the sorghum phyllosphere microbiome.</title>
        <authorList>
            <person name="Shade A."/>
        </authorList>
    </citation>
    <scope>NUCLEOTIDE SEQUENCE [LARGE SCALE GENOMIC DNA]</scope>
    <source>
        <strain evidence="3">SORGH_AS_0422</strain>
    </source>
</reference>
<sequence>MSKILVTGVTGKIGRGTVKQLLKKGVPANEIIGLSRKKDGLGDLIAKGFEIRIGDYFDYDSLLHAFKGVDKIMLTSAVAFSDRFTQHYNVITAARQAGVKHVVYMSIMRKEGSGRVMPEITESDLFTEQVLKSSGIGYTVVYHPPFIDVLSLYYDADPFQNGILVPAGNGKMAPATRDELAEAHAEILSTAGHEMKTYSLGGSEAISFADIAKTLTDVTGKPVPFSTITTEAYIDDLVAKGMPQKVAEFLMNWVVSIEEGEFGHQSGDLERLIARRATNFKDYVKVNSLNT</sequence>
<dbReference type="Proteomes" id="UP001258315">
    <property type="component" value="Unassembled WGS sequence"/>
</dbReference>
<dbReference type="Gene3D" id="3.90.25.10">
    <property type="entry name" value="UDP-galactose 4-epimerase, domain 1"/>
    <property type="match status" value="1"/>
</dbReference>
<feature type="domain" description="NmrA-like" evidence="1">
    <location>
        <begin position="2"/>
        <end position="281"/>
    </location>
</feature>
<name>A0ABU3GRG3_9SPHI</name>
<dbReference type="SUPFAM" id="SSF51735">
    <property type="entry name" value="NAD(P)-binding Rossmann-fold domains"/>
    <property type="match status" value="1"/>
</dbReference>
<keyword evidence="2" id="KW-0560">Oxidoreductase</keyword>
<dbReference type="CDD" id="cd05269">
    <property type="entry name" value="TMR_SDR_a"/>
    <property type="match status" value="1"/>
</dbReference>
<dbReference type="RefSeq" id="WP_311948776.1">
    <property type="nucleotide sequence ID" value="NZ_JAVLVU010000001.1"/>
</dbReference>
<keyword evidence="3" id="KW-1185">Reference proteome</keyword>
<dbReference type="EC" id="1.6.5.2" evidence="2"/>
<dbReference type="PANTHER" id="PTHR47129:SF1">
    <property type="entry name" value="NMRA-LIKE DOMAIN-CONTAINING PROTEIN"/>
    <property type="match status" value="1"/>
</dbReference>
<dbReference type="InterPro" id="IPR052718">
    <property type="entry name" value="NmrA-type_oxidoreductase"/>
</dbReference>
<gene>
    <name evidence="2" type="ORF">QE417_001441</name>
</gene>
<organism evidence="2 3">
    <name type="scientific">Mucilaginibacter terrae</name>
    <dbReference type="NCBI Taxonomy" id="1955052"/>
    <lineage>
        <taxon>Bacteria</taxon>
        <taxon>Pseudomonadati</taxon>
        <taxon>Bacteroidota</taxon>
        <taxon>Sphingobacteriia</taxon>
        <taxon>Sphingobacteriales</taxon>
        <taxon>Sphingobacteriaceae</taxon>
        <taxon>Mucilaginibacter</taxon>
    </lineage>
</organism>
<dbReference type="PANTHER" id="PTHR47129">
    <property type="entry name" value="QUINONE OXIDOREDUCTASE 2"/>
    <property type="match status" value="1"/>
</dbReference>
<dbReference type="Pfam" id="PF05368">
    <property type="entry name" value="NmrA"/>
    <property type="match status" value="1"/>
</dbReference>
<dbReference type="EMBL" id="JAVLVU010000001">
    <property type="protein sequence ID" value="MDT3402369.1"/>
    <property type="molecule type" value="Genomic_DNA"/>
</dbReference>
<dbReference type="InterPro" id="IPR008030">
    <property type="entry name" value="NmrA-like"/>
</dbReference>